<sequence>MDMAVLLLVAVVVIAVAVMVILNIQGKRRMNEIATGGQICQALVHDRHSYLPDESNNTIQLFIDLEYELDGKTVRYQYTSNWIDILEMQDFAFAHMPGSMVEIRYIPDTPHHIVIQSETRPISFYLIEKKK</sequence>
<evidence type="ECO:0000313" key="2">
    <source>
        <dbReference type="EMBL" id="TLG76552.1"/>
    </source>
</evidence>
<proteinExistence type="predicted"/>
<dbReference type="InParanoid" id="A0A5R8QF03"/>
<dbReference type="EMBL" id="VBWP01000002">
    <property type="protein sequence ID" value="TLG76552.1"/>
    <property type="molecule type" value="Genomic_DNA"/>
</dbReference>
<keyword evidence="3" id="KW-1185">Reference proteome</keyword>
<dbReference type="AlphaFoldDB" id="A0A5R8QF03"/>
<dbReference type="RefSeq" id="WP_138190189.1">
    <property type="nucleotide sequence ID" value="NZ_VBWP01000002.1"/>
</dbReference>
<organism evidence="2 3">
    <name type="scientific">Culicoidibacter larvae</name>
    <dbReference type="NCBI Taxonomy" id="2579976"/>
    <lineage>
        <taxon>Bacteria</taxon>
        <taxon>Bacillati</taxon>
        <taxon>Bacillota</taxon>
        <taxon>Culicoidibacteria</taxon>
        <taxon>Culicoidibacterales</taxon>
        <taxon>Culicoidibacteraceae</taxon>
        <taxon>Culicoidibacter</taxon>
    </lineage>
</organism>
<name>A0A5R8QF03_9FIRM</name>
<evidence type="ECO:0000256" key="1">
    <source>
        <dbReference type="SAM" id="Phobius"/>
    </source>
</evidence>
<reference evidence="2 3" key="1">
    <citation type="submission" date="2019-05" db="EMBL/GenBank/DDBJ databases">
        <title>Culicoidintestinum kansasii gen. nov., sp. nov. from the gastrointestinal tract of the biting midge, Culicoides sonorensis.</title>
        <authorList>
            <person name="Neupane S."/>
            <person name="Ghosh A."/>
            <person name="Gunther S."/>
            <person name="Martin K."/>
            <person name="Zurek L."/>
        </authorList>
    </citation>
    <scope>NUCLEOTIDE SEQUENCE [LARGE SCALE GENOMIC DNA]</scope>
    <source>
        <strain evidence="2 3">CS-1</strain>
    </source>
</reference>
<feature type="transmembrane region" description="Helical" evidence="1">
    <location>
        <begin position="6"/>
        <end position="24"/>
    </location>
</feature>
<protein>
    <recommendedName>
        <fullName evidence="4">DUF3592 domain-containing protein</fullName>
    </recommendedName>
</protein>
<keyword evidence="1" id="KW-0472">Membrane</keyword>
<accession>A0A5R8QF03</accession>
<comment type="caution">
    <text evidence="2">The sequence shown here is derived from an EMBL/GenBank/DDBJ whole genome shotgun (WGS) entry which is preliminary data.</text>
</comment>
<gene>
    <name evidence="2" type="ORF">FEZ08_02745</name>
</gene>
<keyword evidence="1" id="KW-1133">Transmembrane helix</keyword>
<evidence type="ECO:0008006" key="4">
    <source>
        <dbReference type="Google" id="ProtNLM"/>
    </source>
</evidence>
<dbReference type="Proteomes" id="UP000306912">
    <property type="component" value="Unassembled WGS sequence"/>
</dbReference>
<keyword evidence="1" id="KW-0812">Transmembrane</keyword>
<evidence type="ECO:0000313" key="3">
    <source>
        <dbReference type="Proteomes" id="UP000306912"/>
    </source>
</evidence>